<dbReference type="Gene3D" id="1.10.10.10">
    <property type="entry name" value="Winged helix-like DNA-binding domain superfamily/Winged helix DNA-binding domain"/>
    <property type="match status" value="1"/>
</dbReference>
<comment type="caution">
    <text evidence="5">The sequence shown here is derived from an EMBL/GenBank/DDBJ whole genome shotgun (WGS) entry which is preliminary data.</text>
</comment>
<dbReference type="PROSITE" id="PS50931">
    <property type="entry name" value="HTH_LYSR"/>
    <property type="match status" value="1"/>
</dbReference>
<reference evidence="6" key="1">
    <citation type="submission" date="2015-07" db="EMBL/GenBank/DDBJ databases">
        <title>Fjat-10053 dsm26.</title>
        <authorList>
            <person name="Liu B."/>
            <person name="Wang J."/>
            <person name="Zhu Y."/>
            <person name="Liu G."/>
            <person name="Chen Q."/>
            <person name="Chen Z."/>
            <person name="Lan J."/>
            <person name="Che J."/>
            <person name="Ge C."/>
            <person name="Shi H."/>
            <person name="Pan Z."/>
            <person name="Liu X."/>
        </authorList>
    </citation>
    <scope>NUCLEOTIDE SEQUENCE [LARGE SCALE GENOMIC DNA]</scope>
    <source>
        <strain evidence="6">DSM 26</strain>
    </source>
</reference>
<dbReference type="Gene3D" id="3.40.190.290">
    <property type="match status" value="1"/>
</dbReference>
<dbReference type="AlphaFoldDB" id="A0A0L0QKW0"/>
<gene>
    <name evidence="5" type="ORF">AFK71_11385</name>
</gene>
<dbReference type="PRINTS" id="PR00039">
    <property type="entry name" value="HTHLYSR"/>
</dbReference>
<dbReference type="PATRIC" id="fig|1473.5.peg.813"/>
<dbReference type="PANTHER" id="PTHR30419">
    <property type="entry name" value="HTH-TYPE TRANSCRIPTIONAL REGULATOR YBHD"/>
    <property type="match status" value="1"/>
</dbReference>
<keyword evidence="3" id="KW-0238">DNA-binding</keyword>
<dbReference type="InterPro" id="IPR005119">
    <property type="entry name" value="LysR_subst-bd"/>
</dbReference>
<dbReference type="EMBL" id="LGTO01000007">
    <property type="protein sequence ID" value="KNE19144.1"/>
    <property type="molecule type" value="Genomic_DNA"/>
</dbReference>
<evidence type="ECO:0000313" key="6">
    <source>
        <dbReference type="Proteomes" id="UP000036780"/>
    </source>
</evidence>
<dbReference type="OrthoDB" id="9803735at2"/>
<dbReference type="GO" id="GO:0003700">
    <property type="term" value="F:DNA-binding transcription factor activity"/>
    <property type="evidence" value="ECO:0007669"/>
    <property type="project" value="InterPro"/>
</dbReference>
<evidence type="ECO:0000256" key="2">
    <source>
        <dbReference type="ARBA" id="ARBA00023015"/>
    </source>
</evidence>
<dbReference type="InterPro" id="IPR036390">
    <property type="entry name" value="WH_DNA-bd_sf"/>
</dbReference>
<dbReference type="RefSeq" id="WP_050351651.1">
    <property type="nucleotide sequence ID" value="NZ_BOSN01000006.1"/>
</dbReference>
<protein>
    <submittedName>
        <fullName evidence="5">LysR family transcriptional regulator</fullName>
    </submittedName>
</protein>
<dbReference type="SUPFAM" id="SSF53850">
    <property type="entry name" value="Periplasmic binding protein-like II"/>
    <property type="match status" value="1"/>
</dbReference>
<dbReference type="SUPFAM" id="SSF46785">
    <property type="entry name" value="Winged helix' DNA-binding domain"/>
    <property type="match status" value="1"/>
</dbReference>
<accession>A0A0L0QKW0</accession>
<keyword evidence="6" id="KW-1185">Reference proteome</keyword>
<organism evidence="5 6">
    <name type="scientific">Virgibacillus pantothenticus</name>
    <dbReference type="NCBI Taxonomy" id="1473"/>
    <lineage>
        <taxon>Bacteria</taxon>
        <taxon>Bacillati</taxon>
        <taxon>Bacillota</taxon>
        <taxon>Bacilli</taxon>
        <taxon>Bacillales</taxon>
        <taxon>Bacillaceae</taxon>
        <taxon>Virgibacillus</taxon>
    </lineage>
</organism>
<keyword evidence="4" id="KW-0804">Transcription</keyword>
<name>A0A0L0QKW0_VIRPA</name>
<dbReference type="GeneID" id="66872179"/>
<dbReference type="GO" id="GO:0005829">
    <property type="term" value="C:cytosol"/>
    <property type="evidence" value="ECO:0007669"/>
    <property type="project" value="TreeGrafter"/>
</dbReference>
<sequence>MDVRQVEYFVAVANKRNFTKAASMLHISQPSLSKAIKNLETQLGVTLFYRGGKQIELTDAGEAFLSNAKPFMEAYDNLTTELYDVVQLKKGQIKIGIPPIIGATFFSKLISKYKAAHPSFHIELNEVGSNLIQYGVKEGELDVGLICNLPVEKHHFSTINLLKDPLMVVVQTEHPLGAKKFVELSDLKNEKFVLYQEDFSLHDRIVEACRNYGFEPNTVCKSSQRDFMIEMVEAKLGIALLPSKICQQLLHHDVTTIPFKHPIIHLELALIWKRNKYLPYAVREFISIAKEFTS</sequence>
<keyword evidence="2" id="KW-0805">Transcription regulation</keyword>
<dbReference type="InterPro" id="IPR050950">
    <property type="entry name" value="HTH-type_LysR_regulators"/>
</dbReference>
<dbReference type="FunFam" id="1.10.10.10:FF:000001">
    <property type="entry name" value="LysR family transcriptional regulator"/>
    <property type="match status" value="1"/>
</dbReference>
<dbReference type="GO" id="GO:0003677">
    <property type="term" value="F:DNA binding"/>
    <property type="evidence" value="ECO:0007669"/>
    <property type="project" value="UniProtKB-KW"/>
</dbReference>
<evidence type="ECO:0000313" key="5">
    <source>
        <dbReference type="EMBL" id="KNE19144.1"/>
    </source>
</evidence>
<evidence type="ECO:0000256" key="1">
    <source>
        <dbReference type="ARBA" id="ARBA00009437"/>
    </source>
</evidence>
<dbReference type="Pfam" id="PF03466">
    <property type="entry name" value="LysR_substrate"/>
    <property type="match status" value="1"/>
</dbReference>
<dbReference type="Pfam" id="PF00126">
    <property type="entry name" value="HTH_1"/>
    <property type="match status" value="1"/>
</dbReference>
<dbReference type="PANTHER" id="PTHR30419:SF8">
    <property type="entry name" value="NITROGEN ASSIMILATION TRANSCRIPTIONAL ACTIVATOR-RELATED"/>
    <property type="match status" value="1"/>
</dbReference>
<proteinExistence type="inferred from homology"/>
<dbReference type="InterPro" id="IPR036388">
    <property type="entry name" value="WH-like_DNA-bd_sf"/>
</dbReference>
<dbReference type="InterPro" id="IPR000847">
    <property type="entry name" value="LysR_HTH_N"/>
</dbReference>
<evidence type="ECO:0000256" key="4">
    <source>
        <dbReference type="ARBA" id="ARBA00023163"/>
    </source>
</evidence>
<evidence type="ECO:0000256" key="3">
    <source>
        <dbReference type="ARBA" id="ARBA00023125"/>
    </source>
</evidence>
<comment type="similarity">
    <text evidence="1">Belongs to the LysR transcriptional regulatory family.</text>
</comment>
<dbReference type="Proteomes" id="UP000036780">
    <property type="component" value="Unassembled WGS sequence"/>
</dbReference>